<name>A0A0F9J8W4_9ZZZZ</name>
<reference evidence="1" key="1">
    <citation type="journal article" date="2015" name="Nature">
        <title>Complex archaea that bridge the gap between prokaryotes and eukaryotes.</title>
        <authorList>
            <person name="Spang A."/>
            <person name="Saw J.H."/>
            <person name="Jorgensen S.L."/>
            <person name="Zaremba-Niedzwiedzka K."/>
            <person name="Martijn J."/>
            <person name="Lind A.E."/>
            <person name="van Eijk R."/>
            <person name="Schleper C."/>
            <person name="Guy L."/>
            <person name="Ettema T.J."/>
        </authorList>
    </citation>
    <scope>NUCLEOTIDE SEQUENCE</scope>
</reference>
<evidence type="ECO:0000313" key="1">
    <source>
        <dbReference type="EMBL" id="KKL95572.1"/>
    </source>
</evidence>
<gene>
    <name evidence="1" type="ORF">LCGC14_1853270</name>
</gene>
<accession>A0A0F9J8W4</accession>
<proteinExistence type="predicted"/>
<dbReference type="EMBL" id="LAZR01018643">
    <property type="protein sequence ID" value="KKL95572.1"/>
    <property type="molecule type" value="Genomic_DNA"/>
</dbReference>
<organism evidence="1">
    <name type="scientific">marine sediment metagenome</name>
    <dbReference type="NCBI Taxonomy" id="412755"/>
    <lineage>
        <taxon>unclassified sequences</taxon>
        <taxon>metagenomes</taxon>
        <taxon>ecological metagenomes</taxon>
    </lineage>
</organism>
<dbReference type="AlphaFoldDB" id="A0A0F9J8W4"/>
<comment type="caution">
    <text evidence="1">The sequence shown here is derived from an EMBL/GenBank/DDBJ whole genome shotgun (WGS) entry which is preliminary data.</text>
</comment>
<protein>
    <submittedName>
        <fullName evidence="1">Uncharacterized protein</fullName>
    </submittedName>
</protein>
<sequence>MAFAYACTNNKCMTLDYSCRDGQLCPDCNEPMDELEKPNHVNEIVWLREQLRLYQRTEYPESCCPWEQAFRNRLNEVAGQGQLFLHGTIKEE</sequence>